<evidence type="ECO:0000313" key="5">
    <source>
        <dbReference type="Proteomes" id="UP000186922"/>
    </source>
</evidence>
<dbReference type="Pfam" id="PF09409">
    <property type="entry name" value="PUB"/>
    <property type="match status" value="1"/>
</dbReference>
<evidence type="ECO:0000256" key="1">
    <source>
        <dbReference type="SAM" id="MobiDB-lite"/>
    </source>
</evidence>
<dbReference type="OrthoDB" id="49605at2759"/>
<feature type="domain" description="PUB" evidence="3">
    <location>
        <begin position="175"/>
        <end position="254"/>
    </location>
</feature>
<dbReference type="Gene3D" id="3.10.20.90">
    <property type="entry name" value="Phosphatidylinositol 3-kinase Catalytic Subunit, Chain A, domain 1"/>
    <property type="match status" value="1"/>
</dbReference>
<dbReference type="GO" id="GO:0005737">
    <property type="term" value="C:cytoplasm"/>
    <property type="evidence" value="ECO:0007669"/>
    <property type="project" value="TreeGrafter"/>
</dbReference>
<dbReference type="STRING" id="947166.A0A1D1V455"/>
<dbReference type="Pfam" id="PF00789">
    <property type="entry name" value="UBX"/>
    <property type="match status" value="1"/>
</dbReference>
<dbReference type="CDD" id="cd10460">
    <property type="entry name" value="PUB_UBXD1"/>
    <property type="match status" value="1"/>
</dbReference>
<dbReference type="InterPro" id="IPR001012">
    <property type="entry name" value="UBX_dom"/>
</dbReference>
<reference evidence="4 5" key="1">
    <citation type="journal article" date="2016" name="Nat. Commun.">
        <title>Extremotolerant tardigrade genome and improved radiotolerance of human cultured cells by tardigrade-unique protein.</title>
        <authorList>
            <person name="Hashimoto T."/>
            <person name="Horikawa D.D."/>
            <person name="Saito Y."/>
            <person name="Kuwahara H."/>
            <person name="Kozuka-Hata H."/>
            <person name="Shin-I T."/>
            <person name="Minakuchi Y."/>
            <person name="Ohishi K."/>
            <person name="Motoyama A."/>
            <person name="Aizu T."/>
            <person name="Enomoto A."/>
            <person name="Kondo K."/>
            <person name="Tanaka S."/>
            <person name="Hara Y."/>
            <person name="Koshikawa S."/>
            <person name="Sagara H."/>
            <person name="Miura T."/>
            <person name="Yokobori S."/>
            <person name="Miyagawa K."/>
            <person name="Suzuki Y."/>
            <person name="Kubo T."/>
            <person name="Oyama M."/>
            <person name="Kohara Y."/>
            <person name="Fujiyama A."/>
            <person name="Arakawa K."/>
            <person name="Katayama T."/>
            <person name="Toyoda A."/>
            <person name="Kunieda T."/>
        </authorList>
    </citation>
    <scope>NUCLEOTIDE SEQUENCE [LARGE SCALE GENOMIC DNA]</scope>
    <source>
        <strain evidence="4 5">YOKOZUNA-1</strain>
    </source>
</reference>
<protein>
    <recommendedName>
        <fullName evidence="6">UBX domain-containing protein</fullName>
    </recommendedName>
</protein>
<evidence type="ECO:0000259" key="3">
    <source>
        <dbReference type="Pfam" id="PF09409"/>
    </source>
</evidence>
<dbReference type="SMART" id="SM00580">
    <property type="entry name" value="PUG"/>
    <property type="match status" value="1"/>
</dbReference>
<dbReference type="PANTHER" id="PTHR23153">
    <property type="entry name" value="UBX-RELATED"/>
    <property type="match status" value="1"/>
</dbReference>
<keyword evidence="5" id="KW-1185">Reference proteome</keyword>
<dbReference type="AlphaFoldDB" id="A0A1D1V455"/>
<proteinExistence type="predicted"/>
<feature type="compositionally biased region" description="Basic and acidic residues" evidence="1">
    <location>
        <begin position="15"/>
        <end position="39"/>
    </location>
</feature>
<evidence type="ECO:0000313" key="4">
    <source>
        <dbReference type="EMBL" id="GAU96529.1"/>
    </source>
</evidence>
<dbReference type="InterPro" id="IPR042774">
    <property type="entry name" value="UBXN6_PUB"/>
</dbReference>
<dbReference type="PANTHER" id="PTHR23153:SF38">
    <property type="entry name" value="UBX DOMAIN-CONTAINING PROTEIN 6"/>
    <property type="match status" value="1"/>
</dbReference>
<dbReference type="Gene3D" id="1.20.58.2190">
    <property type="match status" value="1"/>
</dbReference>
<dbReference type="InterPro" id="IPR018997">
    <property type="entry name" value="PUB_domain"/>
</dbReference>
<dbReference type="SUPFAM" id="SSF143503">
    <property type="entry name" value="PUG domain-like"/>
    <property type="match status" value="1"/>
</dbReference>
<accession>A0A1D1V455</accession>
<dbReference type="EMBL" id="BDGG01000003">
    <property type="protein sequence ID" value="GAU96529.1"/>
    <property type="molecule type" value="Genomic_DNA"/>
</dbReference>
<gene>
    <name evidence="4" type="primary">RvY_07960-1</name>
    <name evidence="4" type="synonym">RvY_07960.1</name>
    <name evidence="4" type="ORF">RvY_07960</name>
</gene>
<organism evidence="4 5">
    <name type="scientific">Ramazzottius varieornatus</name>
    <name type="common">Water bear</name>
    <name type="synonym">Tardigrade</name>
    <dbReference type="NCBI Taxonomy" id="947166"/>
    <lineage>
        <taxon>Eukaryota</taxon>
        <taxon>Metazoa</taxon>
        <taxon>Ecdysozoa</taxon>
        <taxon>Tardigrada</taxon>
        <taxon>Eutardigrada</taxon>
        <taxon>Parachela</taxon>
        <taxon>Hypsibioidea</taxon>
        <taxon>Ramazzottiidae</taxon>
        <taxon>Ramazzottius</taxon>
    </lineage>
</organism>
<feature type="domain" description="UBX" evidence="2">
    <location>
        <begin position="342"/>
        <end position="410"/>
    </location>
</feature>
<name>A0A1D1V455_RAMVA</name>
<dbReference type="SUPFAM" id="SSF54236">
    <property type="entry name" value="Ubiquitin-like"/>
    <property type="match status" value="1"/>
</dbReference>
<dbReference type="InterPro" id="IPR036339">
    <property type="entry name" value="PUB-like_dom_sf"/>
</dbReference>
<evidence type="ECO:0008006" key="6">
    <source>
        <dbReference type="Google" id="ProtNLM"/>
    </source>
</evidence>
<dbReference type="Proteomes" id="UP000186922">
    <property type="component" value="Unassembled WGS sequence"/>
</dbReference>
<evidence type="ECO:0000259" key="2">
    <source>
        <dbReference type="Pfam" id="PF00789"/>
    </source>
</evidence>
<dbReference type="CDD" id="cd16119">
    <property type="entry name" value="UBX_UBXN6"/>
    <property type="match status" value="1"/>
</dbReference>
<dbReference type="InterPro" id="IPR029071">
    <property type="entry name" value="Ubiquitin-like_domsf"/>
</dbReference>
<comment type="caution">
    <text evidence="4">The sequence shown here is derived from an EMBL/GenBank/DDBJ whole genome shotgun (WGS) entry which is preliminary data.</text>
</comment>
<sequence length="442" mass="50004">MSALKKFFDKVKKDTKFKKAGEGRSLRDEDDRPRVRPEVSHSQASVSAPRKTNVDSNQKAAQAALARLESKMGAMGHNANLLKEVYTEMGFSRVEVEGGTGHVPSSSRLANTSEAAEHPVLSVEGIFYKCPVIGPFVLPRDEMEKRIQEFLKEQYAVDPTIASAVMLATFNKDTEKLDMGRETLLKYLNNIIEHPEEEKYRKIRVGNKAFQERVLALTGAEKFLEAAGFHKVPLPHEGNEEDFYVIFPEENTVERLKMMAEFLEQAEPVMAELDRGLRVFKPSGRVTQFNLPDAFYDRSSDEVQDEYKRRLTELEKNQTLRTKAMREMDKRPARKYRFTILRIRIPGPDGGYILQGTFGAYEKISAVVEFVRENMINEQLPFVLTTAVGNKLTNLDARLNELDLVPAAVMNFQSLLPAPPSGRTSDLQLLKEETLAMIQPAS</sequence>
<feature type="region of interest" description="Disordered" evidence="1">
    <location>
        <begin position="15"/>
        <end position="59"/>
    </location>
</feature>